<protein>
    <recommendedName>
        <fullName evidence="6">Transmembrane protein</fullName>
    </recommendedName>
</protein>
<evidence type="ECO:0000313" key="5">
    <source>
        <dbReference type="Proteomes" id="UP000002051"/>
    </source>
</evidence>
<feature type="signal peptide" evidence="2">
    <location>
        <begin position="1"/>
        <end position="17"/>
    </location>
</feature>
<evidence type="ECO:0000313" key="3">
    <source>
        <dbReference type="EMBL" id="KEH43502.1"/>
    </source>
</evidence>
<reference evidence="4" key="3">
    <citation type="submission" date="2015-04" db="UniProtKB">
        <authorList>
            <consortium name="EnsemblPlants"/>
        </authorList>
    </citation>
    <scope>IDENTIFICATION</scope>
    <source>
        <strain evidence="4">cv. Jemalong A17</strain>
    </source>
</reference>
<evidence type="ECO:0008006" key="6">
    <source>
        <dbReference type="Google" id="ProtNLM"/>
    </source>
</evidence>
<feature type="compositionally biased region" description="Basic and acidic residues" evidence="1">
    <location>
        <begin position="90"/>
        <end position="103"/>
    </location>
</feature>
<dbReference type="HOGENOM" id="CLU_1770796_0_0_1"/>
<organism evidence="3 5">
    <name type="scientific">Medicago truncatula</name>
    <name type="common">Barrel medic</name>
    <name type="synonym">Medicago tribuloides</name>
    <dbReference type="NCBI Taxonomy" id="3880"/>
    <lineage>
        <taxon>Eukaryota</taxon>
        <taxon>Viridiplantae</taxon>
        <taxon>Streptophyta</taxon>
        <taxon>Embryophyta</taxon>
        <taxon>Tracheophyta</taxon>
        <taxon>Spermatophyta</taxon>
        <taxon>Magnoliopsida</taxon>
        <taxon>eudicotyledons</taxon>
        <taxon>Gunneridae</taxon>
        <taxon>Pentapetalae</taxon>
        <taxon>rosids</taxon>
        <taxon>fabids</taxon>
        <taxon>Fabales</taxon>
        <taxon>Fabaceae</taxon>
        <taxon>Papilionoideae</taxon>
        <taxon>50 kb inversion clade</taxon>
        <taxon>NPAAA clade</taxon>
        <taxon>Hologalegina</taxon>
        <taxon>IRL clade</taxon>
        <taxon>Trifolieae</taxon>
        <taxon>Medicago</taxon>
    </lineage>
</organism>
<evidence type="ECO:0000256" key="1">
    <source>
        <dbReference type="SAM" id="MobiDB-lite"/>
    </source>
</evidence>
<keyword evidence="2" id="KW-0732">Signal</keyword>
<evidence type="ECO:0000313" key="4">
    <source>
        <dbReference type="EnsemblPlants" id="KEH43502"/>
    </source>
</evidence>
<reference evidence="3 5" key="2">
    <citation type="journal article" date="2014" name="BMC Genomics">
        <title>An improved genome release (version Mt4.0) for the model legume Medicago truncatula.</title>
        <authorList>
            <person name="Tang H."/>
            <person name="Krishnakumar V."/>
            <person name="Bidwell S."/>
            <person name="Rosen B."/>
            <person name="Chan A."/>
            <person name="Zhou S."/>
            <person name="Gentzbittel L."/>
            <person name="Childs K.L."/>
            <person name="Yandell M."/>
            <person name="Gundlach H."/>
            <person name="Mayer K.F."/>
            <person name="Schwartz D.C."/>
            <person name="Town C.D."/>
        </authorList>
    </citation>
    <scope>GENOME REANNOTATION</scope>
    <source>
        <strain evidence="3">A17</strain>
        <strain evidence="4 5">cv. Jemalong A17</strain>
    </source>
</reference>
<feature type="chain" id="PRO_5014500798" description="Transmembrane protein" evidence="2">
    <location>
        <begin position="18"/>
        <end position="147"/>
    </location>
</feature>
<name>A0A072VNX5_MEDTR</name>
<dbReference type="Proteomes" id="UP000002051">
    <property type="component" value="Unassembled WGS sequence"/>
</dbReference>
<evidence type="ECO:0000256" key="2">
    <source>
        <dbReference type="SAM" id="SignalP"/>
    </source>
</evidence>
<dbReference type="AlphaFoldDB" id="A0A072VNX5"/>
<keyword evidence="5" id="KW-1185">Reference proteome</keyword>
<feature type="region of interest" description="Disordered" evidence="1">
    <location>
        <begin position="36"/>
        <end position="147"/>
    </location>
</feature>
<reference evidence="3 5" key="1">
    <citation type="journal article" date="2011" name="Nature">
        <title>The Medicago genome provides insight into the evolution of rhizobial symbioses.</title>
        <authorList>
            <person name="Young N.D."/>
            <person name="Debelle F."/>
            <person name="Oldroyd G.E."/>
            <person name="Geurts R."/>
            <person name="Cannon S.B."/>
            <person name="Udvardi M.K."/>
            <person name="Benedito V.A."/>
            <person name="Mayer K.F."/>
            <person name="Gouzy J."/>
            <person name="Schoof H."/>
            <person name="Van de Peer Y."/>
            <person name="Proost S."/>
            <person name="Cook D.R."/>
            <person name="Meyers B.C."/>
            <person name="Spannagl M."/>
            <person name="Cheung F."/>
            <person name="De Mita S."/>
            <person name="Krishnakumar V."/>
            <person name="Gundlach H."/>
            <person name="Zhou S."/>
            <person name="Mudge J."/>
            <person name="Bharti A.K."/>
            <person name="Murray J.D."/>
            <person name="Naoumkina M.A."/>
            <person name="Rosen B."/>
            <person name="Silverstein K.A."/>
            <person name="Tang H."/>
            <person name="Rombauts S."/>
            <person name="Zhao P.X."/>
            <person name="Zhou P."/>
            <person name="Barbe V."/>
            <person name="Bardou P."/>
            <person name="Bechner M."/>
            <person name="Bellec A."/>
            <person name="Berger A."/>
            <person name="Berges H."/>
            <person name="Bidwell S."/>
            <person name="Bisseling T."/>
            <person name="Choisne N."/>
            <person name="Couloux A."/>
            <person name="Denny R."/>
            <person name="Deshpande S."/>
            <person name="Dai X."/>
            <person name="Doyle J.J."/>
            <person name="Dudez A.M."/>
            <person name="Farmer A.D."/>
            <person name="Fouteau S."/>
            <person name="Franken C."/>
            <person name="Gibelin C."/>
            <person name="Gish J."/>
            <person name="Goldstein S."/>
            <person name="Gonzalez A.J."/>
            <person name="Green P.J."/>
            <person name="Hallab A."/>
            <person name="Hartog M."/>
            <person name="Hua A."/>
            <person name="Humphray S.J."/>
            <person name="Jeong D.H."/>
            <person name="Jing Y."/>
            <person name="Jocker A."/>
            <person name="Kenton S.M."/>
            <person name="Kim D.J."/>
            <person name="Klee K."/>
            <person name="Lai H."/>
            <person name="Lang C."/>
            <person name="Lin S."/>
            <person name="Macmil S.L."/>
            <person name="Magdelenat G."/>
            <person name="Matthews L."/>
            <person name="McCorrison J."/>
            <person name="Monaghan E.L."/>
            <person name="Mun J.H."/>
            <person name="Najar F.Z."/>
            <person name="Nicholson C."/>
            <person name="Noirot C."/>
            <person name="O'Bleness M."/>
            <person name="Paule C.R."/>
            <person name="Poulain J."/>
            <person name="Prion F."/>
            <person name="Qin B."/>
            <person name="Qu C."/>
            <person name="Retzel E.F."/>
            <person name="Riddle C."/>
            <person name="Sallet E."/>
            <person name="Samain S."/>
            <person name="Samson N."/>
            <person name="Sanders I."/>
            <person name="Saurat O."/>
            <person name="Scarpelli C."/>
            <person name="Schiex T."/>
            <person name="Segurens B."/>
            <person name="Severin A.J."/>
            <person name="Sherrier D.J."/>
            <person name="Shi R."/>
            <person name="Sims S."/>
            <person name="Singer S.R."/>
            <person name="Sinharoy S."/>
            <person name="Sterck L."/>
            <person name="Viollet A."/>
            <person name="Wang B.B."/>
            <person name="Wang K."/>
            <person name="Wang M."/>
            <person name="Wang X."/>
            <person name="Warfsmann J."/>
            <person name="Weissenbach J."/>
            <person name="White D.D."/>
            <person name="White J.D."/>
            <person name="Wiley G.B."/>
            <person name="Wincker P."/>
            <person name="Xing Y."/>
            <person name="Yang L."/>
            <person name="Yao Z."/>
            <person name="Ying F."/>
            <person name="Zhai J."/>
            <person name="Zhou L."/>
            <person name="Zuber A."/>
            <person name="Denarie J."/>
            <person name="Dixon R.A."/>
            <person name="May G.D."/>
            <person name="Schwartz D.C."/>
            <person name="Rogers J."/>
            <person name="Quetier F."/>
            <person name="Town C.D."/>
            <person name="Roe B.A."/>
        </authorList>
    </citation>
    <scope>NUCLEOTIDE SEQUENCE [LARGE SCALE GENOMIC DNA]</scope>
    <source>
        <strain evidence="3">A17</strain>
        <strain evidence="4 5">cv. Jemalong A17</strain>
    </source>
</reference>
<gene>
    <name evidence="3" type="ordered locus">MTR_1g094255</name>
</gene>
<dbReference type="EMBL" id="CM001217">
    <property type="protein sequence ID" value="KEH43502.1"/>
    <property type="molecule type" value="Genomic_DNA"/>
</dbReference>
<feature type="compositionally biased region" description="Basic and acidic residues" evidence="1">
    <location>
        <begin position="137"/>
        <end position="147"/>
    </location>
</feature>
<accession>A0A072VNX5</accession>
<dbReference type="EnsemblPlants" id="KEH43502">
    <property type="protein sequence ID" value="KEH43502"/>
    <property type="gene ID" value="MTR_1g094255"/>
</dbReference>
<proteinExistence type="predicted"/>
<sequence>MVYMLLLLILEIEYLNGNTDTVGDVTSGSEKLKNTTVVGYGGEDNGGKNTGDEDAQVRSRCTTFAEEDGVDDRGAKEESLSYDATFEPGDSTKSDNKQKESDKTPCSTVPAKRSAENVGGDDFENVYGDLPSSITRPKAEKMDEVDY</sequence>